<feature type="transmembrane region" description="Helical" evidence="11">
    <location>
        <begin position="21"/>
        <end position="40"/>
    </location>
</feature>
<keyword evidence="6 11" id="KW-0812">Transmembrane</keyword>
<organism evidence="14 15">
    <name type="scientific">Candidatus Woesebacteria bacterium RIFCSPLOWO2_01_FULL_44_14</name>
    <dbReference type="NCBI Taxonomy" id="1802525"/>
    <lineage>
        <taxon>Bacteria</taxon>
        <taxon>Candidatus Woeseibacteriota</taxon>
    </lineage>
</organism>
<evidence type="ECO:0000256" key="1">
    <source>
        <dbReference type="ARBA" id="ARBA00004651"/>
    </source>
</evidence>
<dbReference type="Gene3D" id="3.30.70.3040">
    <property type="match status" value="1"/>
</dbReference>
<evidence type="ECO:0000256" key="8">
    <source>
        <dbReference type="ARBA" id="ARBA00023136"/>
    </source>
</evidence>
<keyword evidence="8 10" id="KW-0472">Membrane</keyword>
<evidence type="ECO:0000313" key="14">
    <source>
        <dbReference type="EMBL" id="OGM70341.1"/>
    </source>
</evidence>
<evidence type="ECO:0000256" key="3">
    <source>
        <dbReference type="ARBA" id="ARBA00021907"/>
    </source>
</evidence>
<evidence type="ECO:0000256" key="10">
    <source>
        <dbReference type="PIRNR" id="PIRNR003097"/>
    </source>
</evidence>
<dbReference type="Proteomes" id="UP000178429">
    <property type="component" value="Unassembled WGS sequence"/>
</dbReference>
<evidence type="ECO:0000256" key="2">
    <source>
        <dbReference type="ARBA" id="ARBA00007379"/>
    </source>
</evidence>
<dbReference type="PIRSF" id="PIRSF003097">
    <property type="entry name" value="FtsX"/>
    <property type="match status" value="1"/>
</dbReference>
<reference evidence="14 15" key="1">
    <citation type="journal article" date="2016" name="Nat. Commun.">
        <title>Thousands of microbial genomes shed light on interconnected biogeochemical processes in an aquifer system.</title>
        <authorList>
            <person name="Anantharaman K."/>
            <person name="Brown C.T."/>
            <person name="Hug L.A."/>
            <person name="Sharon I."/>
            <person name="Castelle C.J."/>
            <person name="Probst A.J."/>
            <person name="Thomas B.C."/>
            <person name="Singh A."/>
            <person name="Wilkins M.J."/>
            <person name="Karaoz U."/>
            <person name="Brodie E.L."/>
            <person name="Williams K.H."/>
            <person name="Hubbard S.S."/>
            <person name="Banfield J.F."/>
        </authorList>
    </citation>
    <scope>NUCLEOTIDE SEQUENCE [LARGE SCALE GENOMIC DNA]</scope>
</reference>
<feature type="domain" description="FtsX extracellular" evidence="13">
    <location>
        <begin position="53"/>
        <end position="144"/>
    </location>
</feature>
<dbReference type="PANTHER" id="PTHR47755">
    <property type="entry name" value="CELL DIVISION PROTEIN FTSX"/>
    <property type="match status" value="1"/>
</dbReference>
<keyword evidence="4 10" id="KW-1003">Cell membrane</keyword>
<evidence type="ECO:0000259" key="13">
    <source>
        <dbReference type="Pfam" id="PF18075"/>
    </source>
</evidence>
<evidence type="ECO:0000259" key="12">
    <source>
        <dbReference type="Pfam" id="PF02687"/>
    </source>
</evidence>
<comment type="caution">
    <text evidence="14">The sequence shown here is derived from an EMBL/GenBank/DDBJ whole genome shotgun (WGS) entry which is preliminary data.</text>
</comment>
<keyword evidence="7 11" id="KW-1133">Transmembrane helix</keyword>
<gene>
    <name evidence="14" type="ORF">A2975_04715</name>
</gene>
<dbReference type="GO" id="GO:0051301">
    <property type="term" value="P:cell division"/>
    <property type="evidence" value="ECO:0007669"/>
    <property type="project" value="UniProtKB-KW"/>
</dbReference>
<proteinExistence type="inferred from homology"/>
<evidence type="ECO:0000256" key="7">
    <source>
        <dbReference type="ARBA" id="ARBA00022989"/>
    </source>
</evidence>
<feature type="transmembrane region" description="Helical" evidence="11">
    <location>
        <begin position="225"/>
        <end position="248"/>
    </location>
</feature>
<dbReference type="STRING" id="1802525.A2975_04715"/>
<keyword evidence="5 10" id="KW-0132">Cell division</keyword>
<dbReference type="InterPro" id="IPR003838">
    <property type="entry name" value="ABC3_permease_C"/>
</dbReference>
<dbReference type="Pfam" id="PF18075">
    <property type="entry name" value="FtsX_ECD"/>
    <property type="match status" value="1"/>
</dbReference>
<dbReference type="GO" id="GO:0005886">
    <property type="term" value="C:plasma membrane"/>
    <property type="evidence" value="ECO:0007669"/>
    <property type="project" value="UniProtKB-SubCell"/>
</dbReference>
<evidence type="ECO:0000256" key="6">
    <source>
        <dbReference type="ARBA" id="ARBA00022692"/>
    </source>
</evidence>
<comment type="similarity">
    <text evidence="2 10">Belongs to the ABC-4 integral membrane protein family. FtsX subfamily.</text>
</comment>
<evidence type="ECO:0000256" key="4">
    <source>
        <dbReference type="ARBA" id="ARBA00022475"/>
    </source>
</evidence>
<dbReference type="EMBL" id="MGHL01000006">
    <property type="protein sequence ID" value="OGM70341.1"/>
    <property type="molecule type" value="Genomic_DNA"/>
</dbReference>
<dbReference type="InterPro" id="IPR040690">
    <property type="entry name" value="FtsX_ECD"/>
</dbReference>
<dbReference type="InterPro" id="IPR004513">
    <property type="entry name" value="FtsX"/>
</dbReference>
<accession>A0A1F8C1U6</accession>
<feature type="domain" description="ABC3 transporter permease C-terminal" evidence="12">
    <location>
        <begin position="176"/>
        <end position="299"/>
    </location>
</feature>
<evidence type="ECO:0000313" key="15">
    <source>
        <dbReference type="Proteomes" id="UP000178429"/>
    </source>
</evidence>
<keyword evidence="9 10" id="KW-0131">Cell cycle</keyword>
<protein>
    <recommendedName>
        <fullName evidence="3 10">Cell division protein FtsX</fullName>
    </recommendedName>
</protein>
<dbReference type="PANTHER" id="PTHR47755:SF1">
    <property type="entry name" value="CELL DIVISION PROTEIN FTSX"/>
    <property type="match status" value="1"/>
</dbReference>
<feature type="transmembrane region" description="Helical" evidence="11">
    <location>
        <begin position="268"/>
        <end position="295"/>
    </location>
</feature>
<evidence type="ECO:0000256" key="5">
    <source>
        <dbReference type="ARBA" id="ARBA00022618"/>
    </source>
</evidence>
<evidence type="ECO:0000256" key="11">
    <source>
        <dbReference type="SAM" id="Phobius"/>
    </source>
</evidence>
<feature type="transmembrane region" description="Helical" evidence="11">
    <location>
        <begin position="168"/>
        <end position="195"/>
    </location>
</feature>
<dbReference type="AlphaFoldDB" id="A0A1F8C1U6"/>
<dbReference type="Pfam" id="PF02687">
    <property type="entry name" value="FtsX"/>
    <property type="match status" value="1"/>
</dbReference>
<evidence type="ECO:0000256" key="9">
    <source>
        <dbReference type="ARBA" id="ARBA00023306"/>
    </source>
</evidence>
<name>A0A1F8C1U6_9BACT</name>
<comment type="subcellular location">
    <subcellularLocation>
        <location evidence="1">Cell membrane</location>
        <topology evidence="1">Multi-pass membrane protein</topology>
    </subcellularLocation>
</comment>
<sequence>MHLKTALSYIRRSPFQAMAAVSVLSLTFFIATLLAVLIYASNQVLVHFETRPQVIAFLKDEATTEQITNLQRKLSGDERVGDISFVTKEEAFTIYKDATSDNPLLAELVSPSIFPASLEFSLKDLQYARQVVEEIKQEAIVESVGFTASIGGEDNLNDVVENLKTATLYIRIGGISLVAILTGASFLVLMVVIGLRITTRKNEIEILDLLGATGGFIRAPVVLEAIVYSIIGTLIGWIVALILLLYATPSIIGYFSPIPILPKNSLDFFLLLGLIFLAELIVGVLIALGGSLIAVSRARR</sequence>